<dbReference type="EMBL" id="RXOC01000004">
    <property type="protein sequence ID" value="RXF70369.1"/>
    <property type="molecule type" value="Genomic_DNA"/>
</dbReference>
<dbReference type="Proteomes" id="UP000290848">
    <property type="component" value="Unassembled WGS sequence"/>
</dbReference>
<sequence>MRTLVWLNASLFCKKNHWGTILNNGTKPFVKELMEQRAINSYSIELSFFEGDHVQFSVLLEEQNVPMIERMMSQYFCSFFDDAGFDSPDLQLPINRLFLPFPCNSIRYGLYNAFVWPMNQVLIDVQRELSDIIMQVLGEEIVDEELLVTLGFYLHSMWLTRKKKNIELDRNNENSGFHEPINYQTAEGELVQARIHARYLQTREMLEEIYQIVRKVDDQSCDEYPAWLRKWSMTCDGYLRNINYNNNEVPGLISHHLGLTPIMNFMVLYFLKQTVVKEEASCLFTVV</sequence>
<organism evidence="1 2">
    <name type="scientific">Arcticibacter tournemirensis</name>
    <dbReference type="NCBI Taxonomy" id="699437"/>
    <lineage>
        <taxon>Bacteria</taxon>
        <taxon>Pseudomonadati</taxon>
        <taxon>Bacteroidota</taxon>
        <taxon>Sphingobacteriia</taxon>
        <taxon>Sphingobacteriales</taxon>
        <taxon>Sphingobacteriaceae</taxon>
        <taxon>Arcticibacter</taxon>
    </lineage>
</organism>
<evidence type="ECO:0008006" key="3">
    <source>
        <dbReference type="Google" id="ProtNLM"/>
    </source>
</evidence>
<protein>
    <recommendedName>
        <fullName evidence="3">Thiopeptide-type bacteriocin biosynthesis domain-containing protein</fullName>
    </recommendedName>
</protein>
<name>A0A4Q0MBY3_9SPHI</name>
<dbReference type="AlphaFoldDB" id="A0A4Q0MBY3"/>
<gene>
    <name evidence="1" type="ORF">EKH83_06865</name>
</gene>
<evidence type="ECO:0000313" key="2">
    <source>
        <dbReference type="Proteomes" id="UP000290848"/>
    </source>
</evidence>
<reference evidence="1 2" key="1">
    <citation type="submission" date="2018-12" db="EMBL/GenBank/DDBJ databases">
        <title>The Draft Genome Sequence of the Soil Bacterium Pedobacter tournemirensis R1.</title>
        <authorList>
            <person name="He J."/>
        </authorList>
    </citation>
    <scope>NUCLEOTIDE SEQUENCE [LARGE SCALE GENOMIC DNA]</scope>
    <source>
        <strain evidence="1 2">R1</strain>
    </source>
</reference>
<dbReference type="RefSeq" id="WP_128768675.1">
    <property type="nucleotide sequence ID" value="NZ_RXOC01000004.1"/>
</dbReference>
<comment type="caution">
    <text evidence="1">The sequence shown here is derived from an EMBL/GenBank/DDBJ whole genome shotgun (WGS) entry which is preliminary data.</text>
</comment>
<proteinExistence type="predicted"/>
<evidence type="ECO:0000313" key="1">
    <source>
        <dbReference type="EMBL" id="RXF70369.1"/>
    </source>
</evidence>
<accession>A0A4Q0MBY3</accession>